<evidence type="ECO:0000313" key="2">
    <source>
        <dbReference type="EMBL" id="OGN27305.1"/>
    </source>
</evidence>
<organism evidence="2 3">
    <name type="scientific">Candidatus Yanofskybacteria bacterium RIFCSPLOWO2_01_FULL_49_17</name>
    <dbReference type="NCBI Taxonomy" id="1802700"/>
    <lineage>
        <taxon>Bacteria</taxon>
        <taxon>Candidatus Yanofskyibacteriota</taxon>
    </lineage>
</organism>
<dbReference type="PROSITE" id="PS50005">
    <property type="entry name" value="TPR"/>
    <property type="match status" value="1"/>
</dbReference>
<dbReference type="InterPro" id="IPR011990">
    <property type="entry name" value="TPR-like_helical_dom_sf"/>
</dbReference>
<dbReference type="Proteomes" id="UP000178444">
    <property type="component" value="Unassembled WGS sequence"/>
</dbReference>
<dbReference type="Pfam" id="PF00515">
    <property type="entry name" value="TPR_1"/>
    <property type="match status" value="1"/>
</dbReference>
<keyword evidence="1" id="KW-0802">TPR repeat</keyword>
<proteinExistence type="predicted"/>
<reference evidence="2 3" key="1">
    <citation type="journal article" date="2016" name="Nat. Commun.">
        <title>Thousands of microbial genomes shed light on interconnected biogeochemical processes in an aquifer system.</title>
        <authorList>
            <person name="Anantharaman K."/>
            <person name="Brown C.T."/>
            <person name="Hug L.A."/>
            <person name="Sharon I."/>
            <person name="Castelle C.J."/>
            <person name="Probst A.J."/>
            <person name="Thomas B.C."/>
            <person name="Singh A."/>
            <person name="Wilkins M.J."/>
            <person name="Karaoz U."/>
            <person name="Brodie E.L."/>
            <person name="Williams K.H."/>
            <person name="Hubbard S.S."/>
            <person name="Banfield J.F."/>
        </authorList>
    </citation>
    <scope>NUCLEOTIDE SEQUENCE [LARGE SCALE GENOMIC DNA]</scope>
</reference>
<accession>A0A1F8GPG2</accession>
<name>A0A1F8GPG2_9BACT</name>
<dbReference type="SUPFAM" id="SSF48452">
    <property type="entry name" value="TPR-like"/>
    <property type="match status" value="1"/>
</dbReference>
<dbReference type="EMBL" id="MGKO01000013">
    <property type="protein sequence ID" value="OGN27305.1"/>
    <property type="molecule type" value="Genomic_DNA"/>
</dbReference>
<dbReference type="AlphaFoldDB" id="A0A1F8GPG2"/>
<dbReference type="Gene3D" id="1.25.40.10">
    <property type="entry name" value="Tetratricopeptide repeat domain"/>
    <property type="match status" value="1"/>
</dbReference>
<evidence type="ECO:0000256" key="1">
    <source>
        <dbReference type="PROSITE-ProRule" id="PRU00339"/>
    </source>
</evidence>
<dbReference type="InterPro" id="IPR019734">
    <property type="entry name" value="TPR_rpt"/>
</dbReference>
<comment type="caution">
    <text evidence="2">The sequence shown here is derived from an EMBL/GenBank/DDBJ whole genome shotgun (WGS) entry which is preliminary data.</text>
</comment>
<gene>
    <name evidence="2" type="ORF">A2941_00400</name>
</gene>
<evidence type="ECO:0000313" key="3">
    <source>
        <dbReference type="Proteomes" id="UP000178444"/>
    </source>
</evidence>
<protein>
    <submittedName>
        <fullName evidence="2">Uncharacterized protein</fullName>
    </submittedName>
</protein>
<feature type="repeat" description="TPR" evidence="1">
    <location>
        <begin position="92"/>
        <end position="125"/>
    </location>
</feature>
<sequence length="146" mass="17223">MSIFSDKLNSNKLKKAWALDQRALFDKDKKRQKKLWSESVKIYKELLKKYKTRSSDRLQILMKLATINQHQGKFAQSKKYLDTANREVPRDPIIAFNCGNLYRAMNKPGKAISYYKRAIKLNDKLSSGRQLFSKELKKYEKTLRKS</sequence>
<dbReference type="SMART" id="SM00028">
    <property type="entry name" value="TPR"/>
    <property type="match status" value="2"/>
</dbReference>